<gene>
    <name evidence="1" type="ORF">BSTOLATCC_MIC43346</name>
</gene>
<dbReference type="EMBL" id="CAJZBQ010000043">
    <property type="protein sequence ID" value="CAG9327306.1"/>
    <property type="molecule type" value="Genomic_DNA"/>
</dbReference>
<protein>
    <recommendedName>
        <fullName evidence="3">LAGLIDADG homing endonuclease</fullName>
    </recommendedName>
</protein>
<dbReference type="AlphaFoldDB" id="A0AAU9JNZ6"/>
<reference evidence="1" key="1">
    <citation type="submission" date="2021-09" db="EMBL/GenBank/DDBJ databases">
        <authorList>
            <consortium name="AG Swart"/>
            <person name="Singh M."/>
            <person name="Singh A."/>
            <person name="Seah K."/>
            <person name="Emmerich C."/>
        </authorList>
    </citation>
    <scope>NUCLEOTIDE SEQUENCE</scope>
    <source>
        <strain evidence="1">ATCC30299</strain>
    </source>
</reference>
<keyword evidence="2" id="KW-1185">Reference proteome</keyword>
<organism evidence="1 2">
    <name type="scientific">Blepharisma stoltei</name>
    <dbReference type="NCBI Taxonomy" id="1481888"/>
    <lineage>
        <taxon>Eukaryota</taxon>
        <taxon>Sar</taxon>
        <taxon>Alveolata</taxon>
        <taxon>Ciliophora</taxon>
        <taxon>Postciliodesmatophora</taxon>
        <taxon>Heterotrichea</taxon>
        <taxon>Heterotrichida</taxon>
        <taxon>Blepharismidae</taxon>
        <taxon>Blepharisma</taxon>
    </lineage>
</organism>
<evidence type="ECO:0008006" key="3">
    <source>
        <dbReference type="Google" id="ProtNLM"/>
    </source>
</evidence>
<name>A0AAU9JNZ6_9CILI</name>
<evidence type="ECO:0000313" key="2">
    <source>
        <dbReference type="Proteomes" id="UP001162131"/>
    </source>
</evidence>
<proteinExistence type="predicted"/>
<evidence type="ECO:0000313" key="1">
    <source>
        <dbReference type="EMBL" id="CAG9327306.1"/>
    </source>
</evidence>
<comment type="caution">
    <text evidence="1">The sequence shown here is derived from an EMBL/GenBank/DDBJ whole genome shotgun (WGS) entry which is preliminary data.</text>
</comment>
<dbReference type="Proteomes" id="UP001162131">
    <property type="component" value="Unassembled WGS sequence"/>
</dbReference>
<accession>A0AAU9JNZ6</accession>
<sequence>MSLDVEIKTYTGIKQNGTQKYFRFYNSSIKICFNVVALLKNKTDQWFFFKLNFTKIKHFMTDIINSWEIYDRRINYKLFYETSFKKRIAKNYKYLY</sequence>